<evidence type="ECO:0000259" key="2">
    <source>
        <dbReference type="PROSITE" id="PS50835"/>
    </source>
</evidence>
<evidence type="ECO:0000313" key="3">
    <source>
        <dbReference type="EMBL" id="SMY24641.1"/>
    </source>
</evidence>
<name>A0A1Y6LPV2_ZYMTR</name>
<feature type="domain" description="Ig-like" evidence="2">
    <location>
        <begin position="49"/>
        <end position="142"/>
    </location>
</feature>
<feature type="chain" id="PRO_5013300561" description="Ig-like domain-containing protein" evidence="1">
    <location>
        <begin position="21"/>
        <end position="261"/>
    </location>
</feature>
<dbReference type="PROSITE" id="PS50835">
    <property type="entry name" value="IG_LIKE"/>
    <property type="match status" value="1"/>
</dbReference>
<gene>
    <name evidence="3" type="ORF">ZT1A5_G6082</name>
</gene>
<sequence length="261" mass="28436">MCSLSSATILWSLLIAASSAQQQSNGTASSGSDVVNSPAPVNNTGFRRPVIAVLALNAPLPSGPSPSKSCLATERPNPASEVSITFWDRFTNNTCYSLAEILQPSADETYTLPDTVPNAGSRYTCEHNNPKQPNCTNDYTATRLENFDPQANYTRVNLNPINGFDFWDFSIQVFAGGDCEDDDQERPWYSWNGCREWDYDNSCEDLPYGVRSFRLLQQSSSPGQVDCLYAAERGAGVRSAESKFAAVVAGVIVVAACVLFR</sequence>
<feature type="signal peptide" evidence="1">
    <location>
        <begin position="1"/>
        <end position="20"/>
    </location>
</feature>
<dbReference type="EMBL" id="LT882680">
    <property type="protein sequence ID" value="SMY24641.1"/>
    <property type="molecule type" value="Genomic_DNA"/>
</dbReference>
<evidence type="ECO:0000256" key="1">
    <source>
        <dbReference type="SAM" id="SignalP"/>
    </source>
</evidence>
<reference evidence="3 4" key="1">
    <citation type="submission" date="2016-10" db="EMBL/GenBank/DDBJ databases">
        <authorList>
            <person name="Varghese N."/>
        </authorList>
    </citation>
    <scope>NUCLEOTIDE SEQUENCE [LARGE SCALE GENOMIC DNA]</scope>
</reference>
<protein>
    <recommendedName>
        <fullName evidence="2">Ig-like domain-containing protein</fullName>
    </recommendedName>
</protein>
<dbReference type="AlphaFoldDB" id="A0A1Y6LPV2"/>
<dbReference type="Proteomes" id="UP000215453">
    <property type="component" value="Chromosome 5"/>
</dbReference>
<dbReference type="InterPro" id="IPR007110">
    <property type="entry name" value="Ig-like_dom"/>
</dbReference>
<organism evidence="3 4">
    <name type="scientific">Zymoseptoria tritici ST99CH_1A5</name>
    <dbReference type="NCBI Taxonomy" id="1276529"/>
    <lineage>
        <taxon>Eukaryota</taxon>
        <taxon>Fungi</taxon>
        <taxon>Dikarya</taxon>
        <taxon>Ascomycota</taxon>
        <taxon>Pezizomycotina</taxon>
        <taxon>Dothideomycetes</taxon>
        <taxon>Dothideomycetidae</taxon>
        <taxon>Mycosphaerellales</taxon>
        <taxon>Mycosphaerellaceae</taxon>
        <taxon>Zymoseptoria</taxon>
    </lineage>
</organism>
<proteinExistence type="predicted"/>
<evidence type="ECO:0000313" key="4">
    <source>
        <dbReference type="Proteomes" id="UP000215453"/>
    </source>
</evidence>
<accession>A0A1Y6LPV2</accession>
<keyword evidence="1" id="KW-0732">Signal</keyword>